<feature type="compositionally biased region" description="Basic and acidic residues" evidence="1">
    <location>
        <begin position="158"/>
        <end position="191"/>
    </location>
</feature>
<name>A0A5J5EBH8_9PEZI</name>
<feature type="region of interest" description="Disordered" evidence="1">
    <location>
        <begin position="283"/>
        <end position="459"/>
    </location>
</feature>
<protein>
    <submittedName>
        <fullName evidence="2">Uncharacterized protein</fullName>
    </submittedName>
</protein>
<evidence type="ECO:0000313" key="2">
    <source>
        <dbReference type="EMBL" id="KAA8892543.1"/>
    </source>
</evidence>
<comment type="caution">
    <text evidence="2">The sequence shown here is derived from an EMBL/GenBank/DDBJ whole genome shotgun (WGS) entry which is preliminary data.</text>
</comment>
<keyword evidence="3" id="KW-1185">Reference proteome</keyword>
<gene>
    <name evidence="2" type="ORF">FN846DRAFT_896760</name>
</gene>
<feature type="region of interest" description="Disordered" evidence="1">
    <location>
        <begin position="138"/>
        <end position="191"/>
    </location>
</feature>
<feature type="non-terminal residue" evidence="2">
    <location>
        <position position="459"/>
    </location>
</feature>
<feature type="compositionally biased region" description="Basic and acidic residues" evidence="1">
    <location>
        <begin position="318"/>
        <end position="337"/>
    </location>
</feature>
<dbReference type="EMBL" id="VXIS01000812">
    <property type="protein sequence ID" value="KAA8892543.1"/>
    <property type="molecule type" value="Genomic_DNA"/>
</dbReference>
<proteinExistence type="predicted"/>
<reference evidence="2 3" key="1">
    <citation type="submission" date="2019-09" db="EMBL/GenBank/DDBJ databases">
        <title>Draft genome of the ectomycorrhizal ascomycete Sphaerosporella brunnea.</title>
        <authorList>
            <consortium name="DOE Joint Genome Institute"/>
            <person name="Benucci G.M."/>
            <person name="Marozzi G."/>
            <person name="Antonielli L."/>
            <person name="Sanchez S."/>
            <person name="Marco P."/>
            <person name="Wang X."/>
            <person name="Falini L.B."/>
            <person name="Barry K."/>
            <person name="Haridas S."/>
            <person name="Lipzen A."/>
            <person name="Labutti K."/>
            <person name="Grigoriev I.V."/>
            <person name="Murat C."/>
            <person name="Martin F."/>
            <person name="Albertini E."/>
            <person name="Donnini D."/>
            <person name="Bonito G."/>
        </authorList>
    </citation>
    <scope>NUCLEOTIDE SEQUENCE [LARGE SCALE GENOMIC DNA]</scope>
    <source>
        <strain evidence="2 3">Sb_GMNB300</strain>
    </source>
</reference>
<dbReference type="OrthoDB" id="5507229at2759"/>
<accession>A0A5J5EBH8</accession>
<feature type="compositionally biased region" description="Basic and acidic residues" evidence="1">
    <location>
        <begin position="442"/>
        <end position="459"/>
    </location>
</feature>
<evidence type="ECO:0000313" key="3">
    <source>
        <dbReference type="Proteomes" id="UP000326924"/>
    </source>
</evidence>
<dbReference type="AlphaFoldDB" id="A0A5J5EBH8"/>
<sequence length="459" mass="51933">MRDWYLTKPAVVHLFVTTGEGCWDRFRTLLRSRFKPDLGVQQYEADSYRKPSGDSWAAFGIRKYRLLKRAYEGADNANIILKMKAAMDTEVVRFCKEKSDLDALIGELMDYDRTSPATSRSPRRIFTSNLPSMEYQTRPTVRFLGHQSGTPDPTAPRPYRDKGKAVDRGNQDRGSQDRKATIQNRPHPETGKMVRSYLNYQGKPVFIKRSCNICEKNGASNQMHFSFECSRNAPTQSRIYATVGSEESDELADRLHRTESGNLTSYTFQMDNVPQEVIYHHESDEEDIPNEPGNRQGDANPRQQPDKHGPGGKKARMKNPERILQDATRLEGSHRVENNFAPGRMPWPEEHQDEMDQAGVSKSDSPSVMDEGDDIIPPVAGSSWGKPPSGLAQGDTRGSCTSRASDDKADQIQAENPIPKRPSGPDNKKSRRKRGQILQDPIRIEDLHREDDEFSHPTT</sequence>
<dbReference type="Proteomes" id="UP000326924">
    <property type="component" value="Unassembled WGS sequence"/>
</dbReference>
<evidence type="ECO:0000256" key="1">
    <source>
        <dbReference type="SAM" id="MobiDB-lite"/>
    </source>
</evidence>
<organism evidence="2 3">
    <name type="scientific">Sphaerosporella brunnea</name>
    <dbReference type="NCBI Taxonomy" id="1250544"/>
    <lineage>
        <taxon>Eukaryota</taxon>
        <taxon>Fungi</taxon>
        <taxon>Dikarya</taxon>
        <taxon>Ascomycota</taxon>
        <taxon>Pezizomycotina</taxon>
        <taxon>Pezizomycetes</taxon>
        <taxon>Pezizales</taxon>
        <taxon>Pyronemataceae</taxon>
        <taxon>Sphaerosporella</taxon>
    </lineage>
</organism>
<dbReference type="InParanoid" id="A0A5J5EBH8"/>